<evidence type="ECO:0000256" key="1">
    <source>
        <dbReference type="SAM" id="Phobius"/>
    </source>
</evidence>
<proteinExistence type="predicted"/>
<keyword evidence="1" id="KW-0812">Transmembrane</keyword>
<dbReference type="AlphaFoldDB" id="A0AAQ3L1Q7"/>
<organism evidence="2 3">
    <name type="scientific">Canna indica</name>
    <name type="common">Indian-shot</name>
    <dbReference type="NCBI Taxonomy" id="4628"/>
    <lineage>
        <taxon>Eukaryota</taxon>
        <taxon>Viridiplantae</taxon>
        <taxon>Streptophyta</taxon>
        <taxon>Embryophyta</taxon>
        <taxon>Tracheophyta</taxon>
        <taxon>Spermatophyta</taxon>
        <taxon>Magnoliopsida</taxon>
        <taxon>Liliopsida</taxon>
        <taxon>Zingiberales</taxon>
        <taxon>Cannaceae</taxon>
        <taxon>Canna</taxon>
    </lineage>
</organism>
<evidence type="ECO:0000313" key="3">
    <source>
        <dbReference type="Proteomes" id="UP001327560"/>
    </source>
</evidence>
<accession>A0AAQ3L1Q7</accession>
<dbReference type="Proteomes" id="UP001327560">
    <property type="component" value="Chromosome 9"/>
</dbReference>
<dbReference type="EMBL" id="CP136898">
    <property type="protein sequence ID" value="WOL18820.1"/>
    <property type="molecule type" value="Genomic_DNA"/>
</dbReference>
<dbReference type="Pfam" id="PF03140">
    <property type="entry name" value="DUF247"/>
    <property type="match status" value="1"/>
</dbReference>
<gene>
    <name evidence="2" type="ORF">Cni_G27617</name>
</gene>
<dbReference type="InterPro" id="IPR004158">
    <property type="entry name" value="DUF247_pln"/>
</dbReference>
<sequence>MSTDEQNCFTEEPVKENVEIIIKDAWLSNVQKRIEETKLVNWSTQSPTIFKVPRILKETNPNAYEPRFISLGPYHHSDTELLATDNLKWQYLKYFLRHFGINNLDYYHNLIKNMEYDLRRAYSEDLSMIPSNDFILMMLLDGCSVILKILGKYKSAATLWADVKIARDIFVLENQLPFFLLEALFDSASLDQPDSLSQNILGYINEHTGSDLELPSSHSGRIFYHILHLYHSCIIVPVDDPTPTQSSTSGLRRKLNKLLRFRKNQRKTQSEFTWIPSATLLEQAGIHFKRKKNAKSFLNITFKDGEIEIPQLQMDDHTNTILRNLIAYEQCSAEAPTYVTSYVHFMDCLIDTAEDVELLQQDDIIISGLGDSDEVATVFNELFKEVVIEVKEDYLADICEKISKHRNTSYNKWRAKLNHDYFNSPWALISLVGAIFLFILTAIQTIYTVLGYY</sequence>
<reference evidence="2 3" key="1">
    <citation type="submission" date="2023-10" db="EMBL/GenBank/DDBJ databases">
        <title>Chromosome-scale genome assembly provides insights into flower coloration mechanisms of Canna indica.</title>
        <authorList>
            <person name="Li C."/>
        </authorList>
    </citation>
    <scope>NUCLEOTIDE SEQUENCE [LARGE SCALE GENOMIC DNA]</scope>
    <source>
        <tissue evidence="2">Flower</tissue>
    </source>
</reference>
<keyword evidence="1" id="KW-1133">Transmembrane helix</keyword>
<keyword evidence="1" id="KW-0472">Membrane</keyword>
<feature type="transmembrane region" description="Helical" evidence="1">
    <location>
        <begin position="426"/>
        <end position="450"/>
    </location>
</feature>
<keyword evidence="3" id="KW-1185">Reference proteome</keyword>
<dbReference type="PANTHER" id="PTHR31170">
    <property type="entry name" value="BNAC04G53230D PROTEIN"/>
    <property type="match status" value="1"/>
</dbReference>
<evidence type="ECO:0000313" key="2">
    <source>
        <dbReference type="EMBL" id="WOL18820.1"/>
    </source>
</evidence>
<name>A0AAQ3L1Q7_9LILI</name>
<dbReference type="PANTHER" id="PTHR31170:SF25">
    <property type="entry name" value="BNAA09G04570D PROTEIN"/>
    <property type="match status" value="1"/>
</dbReference>
<protein>
    <submittedName>
        <fullName evidence="2">Uncharacterized protein</fullName>
    </submittedName>
</protein>